<gene>
    <name evidence="7" type="ORF">KPH14_012118</name>
</gene>
<evidence type="ECO:0000256" key="2">
    <source>
        <dbReference type="ARBA" id="ARBA00022525"/>
    </source>
</evidence>
<evidence type="ECO:0000256" key="4">
    <source>
        <dbReference type="ARBA" id="ARBA00023157"/>
    </source>
</evidence>
<evidence type="ECO:0000313" key="7">
    <source>
        <dbReference type="EMBL" id="KAK2575729.1"/>
    </source>
</evidence>
<dbReference type="PANTHER" id="PTHR10239:SF29">
    <property type="entry name" value="AMOP DOMAIN-CONTAINING PROTEIN"/>
    <property type="match status" value="1"/>
</dbReference>
<dbReference type="Proteomes" id="UP001258017">
    <property type="component" value="Unassembled WGS sequence"/>
</dbReference>
<dbReference type="PROSITE" id="PS50856">
    <property type="entry name" value="AMOP"/>
    <property type="match status" value="1"/>
</dbReference>
<keyword evidence="3 5" id="KW-0732">Signal</keyword>
<evidence type="ECO:0000259" key="6">
    <source>
        <dbReference type="PROSITE" id="PS50856"/>
    </source>
</evidence>
<keyword evidence="2" id="KW-0964">Secreted</keyword>
<protein>
    <recommendedName>
        <fullName evidence="6">AMOP domain-containing protein</fullName>
    </recommendedName>
</protein>
<accession>A0AAD9R9P7</accession>
<dbReference type="Pfam" id="PF03782">
    <property type="entry name" value="AMOP"/>
    <property type="match status" value="1"/>
</dbReference>
<evidence type="ECO:0000256" key="5">
    <source>
        <dbReference type="SAM" id="SignalP"/>
    </source>
</evidence>
<evidence type="ECO:0000313" key="8">
    <source>
        <dbReference type="Proteomes" id="UP001258017"/>
    </source>
</evidence>
<dbReference type="InterPro" id="IPR005533">
    <property type="entry name" value="AMOP_dom"/>
</dbReference>
<evidence type="ECO:0000256" key="3">
    <source>
        <dbReference type="ARBA" id="ARBA00022729"/>
    </source>
</evidence>
<name>A0AAD9R9P7_9HYME</name>
<comment type="caution">
    <text evidence="7">The sequence shown here is derived from an EMBL/GenBank/DDBJ whole genome shotgun (WGS) entry which is preliminary data.</text>
</comment>
<proteinExistence type="predicted"/>
<keyword evidence="4" id="KW-1015">Disulfide bond</keyword>
<organism evidence="7 8">
    <name type="scientific">Odynerus spinipes</name>
    <dbReference type="NCBI Taxonomy" id="1348599"/>
    <lineage>
        <taxon>Eukaryota</taxon>
        <taxon>Metazoa</taxon>
        <taxon>Ecdysozoa</taxon>
        <taxon>Arthropoda</taxon>
        <taxon>Hexapoda</taxon>
        <taxon>Insecta</taxon>
        <taxon>Pterygota</taxon>
        <taxon>Neoptera</taxon>
        <taxon>Endopterygota</taxon>
        <taxon>Hymenoptera</taxon>
        <taxon>Apocrita</taxon>
        <taxon>Aculeata</taxon>
        <taxon>Vespoidea</taxon>
        <taxon>Vespidae</taxon>
        <taxon>Eumeninae</taxon>
        <taxon>Odynerus</taxon>
    </lineage>
</organism>
<dbReference type="InterPro" id="IPR051867">
    <property type="entry name" value="Angio_Inhib/Adhesion_GPCR"/>
</dbReference>
<feature type="signal peptide" evidence="5">
    <location>
        <begin position="1"/>
        <end position="25"/>
    </location>
</feature>
<sequence length="379" mass="43696">MKEARSMICFIVALHLTLAVPLVRCQEKDTLPTRIFNDIVSSINFSSTSKPNTSFISLNITRIKREDDVDTFPTRHAKHRRKRRCKNRPVCSRLVTSQQKLPETQQSNNYEIDRSITKNRTFNDRDENFNIQSEEIDMYNERFIVDGYSEAKDDVTIDDYADGTDLGSVTIPVDDLSTLLTRLFQILRNTSVEDSREILKELNFVGETVDEDPCQKWLNSKDKLEEAFLGPLVALPACPCQYPSNIFYDDKLWDEKQQKHFRWRDVSGESHRLDVYKPGAAYCVRSLLAQGSGSAAAQHCCYDRQRRLITRGSGAGTPNFVSPEISIALHEKIDILPWRLCKGDFSRFNKVRPPNNDNGCDDNPDNEEYQRQINNTKYY</sequence>
<dbReference type="AlphaFoldDB" id="A0AAD9R9P7"/>
<dbReference type="GO" id="GO:0005576">
    <property type="term" value="C:extracellular region"/>
    <property type="evidence" value="ECO:0007669"/>
    <property type="project" value="UniProtKB-SubCell"/>
</dbReference>
<reference evidence="7" key="1">
    <citation type="submission" date="2021-08" db="EMBL/GenBank/DDBJ databases">
        <authorList>
            <person name="Misof B."/>
            <person name="Oliver O."/>
            <person name="Podsiadlowski L."/>
            <person name="Donath A."/>
            <person name="Peters R."/>
            <person name="Mayer C."/>
            <person name="Rust J."/>
            <person name="Gunkel S."/>
            <person name="Lesny P."/>
            <person name="Martin S."/>
            <person name="Oeyen J.P."/>
            <person name="Petersen M."/>
            <person name="Panagiotis P."/>
            <person name="Wilbrandt J."/>
            <person name="Tanja T."/>
        </authorList>
    </citation>
    <scope>NUCLEOTIDE SEQUENCE</scope>
    <source>
        <strain evidence="7">GBR_01_08_01A</strain>
        <tissue evidence="7">Thorax + abdomen</tissue>
    </source>
</reference>
<comment type="subcellular location">
    <subcellularLocation>
        <location evidence="1">Secreted</location>
    </subcellularLocation>
</comment>
<dbReference type="EMBL" id="JAIFRP010004410">
    <property type="protein sequence ID" value="KAK2575729.1"/>
    <property type="molecule type" value="Genomic_DNA"/>
</dbReference>
<keyword evidence="8" id="KW-1185">Reference proteome</keyword>
<reference evidence="7" key="2">
    <citation type="journal article" date="2023" name="Commun. Biol.">
        <title>Intrasexual cuticular hydrocarbon dimorphism in a wasp sheds light on hydrocarbon biosynthesis genes in Hymenoptera.</title>
        <authorList>
            <person name="Moris V.C."/>
            <person name="Podsiadlowski L."/>
            <person name="Martin S."/>
            <person name="Oeyen J.P."/>
            <person name="Donath A."/>
            <person name="Petersen M."/>
            <person name="Wilbrandt J."/>
            <person name="Misof B."/>
            <person name="Liedtke D."/>
            <person name="Thamm M."/>
            <person name="Scheiner R."/>
            <person name="Schmitt T."/>
            <person name="Niehuis O."/>
        </authorList>
    </citation>
    <scope>NUCLEOTIDE SEQUENCE</scope>
    <source>
        <strain evidence="7">GBR_01_08_01A</strain>
    </source>
</reference>
<evidence type="ECO:0000256" key="1">
    <source>
        <dbReference type="ARBA" id="ARBA00004613"/>
    </source>
</evidence>
<dbReference type="PANTHER" id="PTHR10239">
    <property type="entry name" value="ISTHMIN-2"/>
    <property type="match status" value="1"/>
</dbReference>
<dbReference type="SMART" id="SM00723">
    <property type="entry name" value="AMOP"/>
    <property type="match status" value="1"/>
</dbReference>
<feature type="domain" description="AMOP" evidence="6">
    <location>
        <begin position="206"/>
        <end position="367"/>
    </location>
</feature>
<feature type="chain" id="PRO_5042221637" description="AMOP domain-containing protein" evidence="5">
    <location>
        <begin position="26"/>
        <end position="379"/>
    </location>
</feature>